<gene>
    <name evidence="2" type="ORF">C3B59_00020</name>
</gene>
<keyword evidence="1" id="KW-1133">Transmembrane helix</keyword>
<evidence type="ECO:0000313" key="2">
    <source>
        <dbReference type="EMBL" id="POH71555.1"/>
    </source>
</evidence>
<feature type="transmembrane region" description="Helical" evidence="1">
    <location>
        <begin position="53"/>
        <end position="75"/>
    </location>
</feature>
<comment type="caution">
    <text evidence="2">The sequence shown here is derived from an EMBL/GenBank/DDBJ whole genome shotgun (WGS) entry which is preliminary data.</text>
</comment>
<evidence type="ECO:0000313" key="3">
    <source>
        <dbReference type="Proteomes" id="UP000237104"/>
    </source>
</evidence>
<name>A0A2S3ZQP8_9MICO</name>
<organism evidence="2 3">
    <name type="scientific">Cryobacterium zongtaii</name>
    <dbReference type="NCBI Taxonomy" id="1259217"/>
    <lineage>
        <taxon>Bacteria</taxon>
        <taxon>Bacillati</taxon>
        <taxon>Actinomycetota</taxon>
        <taxon>Actinomycetes</taxon>
        <taxon>Micrococcales</taxon>
        <taxon>Microbacteriaceae</taxon>
        <taxon>Cryobacterium</taxon>
    </lineage>
</organism>
<dbReference type="AlphaFoldDB" id="A0A2S3ZQP8"/>
<dbReference type="Proteomes" id="UP000237104">
    <property type="component" value="Unassembled WGS sequence"/>
</dbReference>
<reference evidence="2 3" key="1">
    <citation type="submission" date="2018-01" db="EMBL/GenBank/DDBJ databases">
        <title>Cryobacterium sp. nov., from glaciers in China.</title>
        <authorList>
            <person name="Liu Q."/>
            <person name="Xin Y.-H."/>
        </authorList>
    </citation>
    <scope>NUCLEOTIDE SEQUENCE [LARGE SCALE GENOMIC DNA]</scope>
    <source>
        <strain evidence="2 3">TMB1-8</strain>
    </source>
</reference>
<proteinExistence type="predicted"/>
<keyword evidence="1" id="KW-0472">Membrane</keyword>
<sequence>MKLHMKAVSRRRKPVRSVSITFFVLVSIFVVGRVVILLNPNSEFPLSQRQNEIAVVGAFAIVALVFVVGLVSMWIGSFRVSKRTDEMSAAHPEALVVNLGNRIVSFRGALRSLGVKKRIYRRNFFVMVASETGFSLYSGYTPPKQVTFVPWADVVSIGRGEFTIGFKTFPMIELRLKRMGGSIYMPITISQPGRDPFHVGKPELVVRTIEALNRLRVG</sequence>
<evidence type="ECO:0000256" key="1">
    <source>
        <dbReference type="SAM" id="Phobius"/>
    </source>
</evidence>
<protein>
    <submittedName>
        <fullName evidence="2">Uncharacterized protein</fullName>
    </submittedName>
</protein>
<feature type="transmembrane region" description="Helical" evidence="1">
    <location>
        <begin position="20"/>
        <end position="38"/>
    </location>
</feature>
<keyword evidence="1" id="KW-0812">Transmembrane</keyword>
<dbReference type="EMBL" id="PPXF01000001">
    <property type="protein sequence ID" value="POH71555.1"/>
    <property type="molecule type" value="Genomic_DNA"/>
</dbReference>
<accession>A0A2S3ZQP8</accession>